<evidence type="ECO:0000313" key="1">
    <source>
        <dbReference type="EMBL" id="APA06475.1"/>
    </source>
</evidence>
<dbReference type="Proteomes" id="UP000177798">
    <property type="component" value="Chromosome 2"/>
</dbReference>
<accession>A0A1D9PUS0</accession>
<reference evidence="2" key="1">
    <citation type="journal article" date="2017" name="Genome Biol. Evol.">
        <title>The complete genome sequence of the phytopathogenic fungus Sclerotinia sclerotiorum reveals insights into the genome architecture of broad host range pathogens.</title>
        <authorList>
            <person name="Derbyshire M."/>
            <person name="Denton-Giles M."/>
            <person name="Hegedus D."/>
            <person name="Seifbarghy S."/>
            <person name="Rollins J."/>
            <person name="van Kan J."/>
            <person name="Seidl M.F."/>
            <person name="Faino L."/>
            <person name="Mbengue M."/>
            <person name="Navaud O."/>
            <person name="Raffaele S."/>
            <person name="Hammond-Kosack K."/>
            <person name="Heard S."/>
            <person name="Oliver R."/>
        </authorList>
    </citation>
    <scope>NUCLEOTIDE SEQUENCE [LARGE SCALE GENOMIC DNA]</scope>
    <source>
        <strain evidence="2">ATCC 18683 / 1980 / Ss-1</strain>
    </source>
</reference>
<name>A0A1D9PUS0_SCLS1</name>
<sequence length="148" mass="16668">MLSNAKPYCWPQQRGSALRCNEICSTDTFNVCTMEKSGYCTKLVSNMMGVAYDCPNPDFHRRNNLQEDRFSTIWTPNAADEPKDLSHFRRIYLTASVIGAALQSIDISSISLSSDLAVLIVYYLRVPKLLGRILEFVHCVMCLAHNAV</sequence>
<evidence type="ECO:0000313" key="2">
    <source>
        <dbReference type="Proteomes" id="UP000177798"/>
    </source>
</evidence>
<protein>
    <submittedName>
        <fullName evidence="1">Uncharacterized protein</fullName>
    </submittedName>
</protein>
<dbReference type="EMBL" id="CP017815">
    <property type="protein sequence ID" value="APA06475.1"/>
    <property type="molecule type" value="Genomic_DNA"/>
</dbReference>
<proteinExistence type="predicted"/>
<dbReference type="AlphaFoldDB" id="A0A1D9PUS0"/>
<dbReference type="RefSeq" id="XP_001586263.1">
    <property type="nucleotide sequence ID" value="XM_001586213.1"/>
</dbReference>
<dbReference type="KEGG" id="ssl:SS1G_12841"/>
<dbReference type="VEuPathDB" id="FungiDB:sscle_02g012450"/>
<organism evidence="1 2">
    <name type="scientific">Sclerotinia sclerotiorum (strain ATCC 18683 / 1980 / Ss-1)</name>
    <name type="common">White mold</name>
    <name type="synonym">Whetzelinia sclerotiorum</name>
    <dbReference type="NCBI Taxonomy" id="665079"/>
    <lineage>
        <taxon>Eukaryota</taxon>
        <taxon>Fungi</taxon>
        <taxon>Dikarya</taxon>
        <taxon>Ascomycota</taxon>
        <taxon>Pezizomycotina</taxon>
        <taxon>Leotiomycetes</taxon>
        <taxon>Helotiales</taxon>
        <taxon>Sclerotiniaceae</taxon>
        <taxon>Sclerotinia</taxon>
    </lineage>
</organism>
<gene>
    <name evidence="1" type="ORF">sscle_02g012450</name>
</gene>